<feature type="non-terminal residue" evidence="2">
    <location>
        <position position="1"/>
    </location>
</feature>
<dbReference type="InterPro" id="IPR047130">
    <property type="entry name" value="7TM_GPCR_Srsx_nematod"/>
</dbReference>
<feature type="transmembrane region" description="Helical" evidence="1">
    <location>
        <begin position="14"/>
        <end position="35"/>
    </location>
</feature>
<evidence type="ECO:0000313" key="3">
    <source>
        <dbReference type="Proteomes" id="UP001432027"/>
    </source>
</evidence>
<protein>
    <recommendedName>
        <fullName evidence="4">G protein-coupled receptor</fullName>
    </recommendedName>
</protein>
<organism evidence="2 3">
    <name type="scientific">Pristionchus entomophagus</name>
    <dbReference type="NCBI Taxonomy" id="358040"/>
    <lineage>
        <taxon>Eukaryota</taxon>
        <taxon>Metazoa</taxon>
        <taxon>Ecdysozoa</taxon>
        <taxon>Nematoda</taxon>
        <taxon>Chromadorea</taxon>
        <taxon>Rhabditida</taxon>
        <taxon>Rhabditina</taxon>
        <taxon>Diplogasteromorpha</taxon>
        <taxon>Diplogasteroidea</taxon>
        <taxon>Neodiplogasteridae</taxon>
        <taxon>Pristionchus</taxon>
    </lineage>
</organism>
<proteinExistence type="predicted"/>
<dbReference type="Pfam" id="PF10320">
    <property type="entry name" value="7TM_GPCR_Srsx"/>
    <property type="match status" value="1"/>
</dbReference>
<dbReference type="InterPro" id="IPR019424">
    <property type="entry name" value="7TM_GPCR_Srsx"/>
</dbReference>
<dbReference type="Proteomes" id="UP001432027">
    <property type="component" value="Unassembled WGS sequence"/>
</dbReference>
<feature type="non-terminal residue" evidence="2">
    <location>
        <position position="92"/>
    </location>
</feature>
<gene>
    <name evidence="2" type="ORF">PENTCL1PPCAC_17161</name>
</gene>
<evidence type="ECO:0000256" key="1">
    <source>
        <dbReference type="SAM" id="Phobius"/>
    </source>
</evidence>
<reference evidence="2" key="1">
    <citation type="submission" date="2023-10" db="EMBL/GenBank/DDBJ databases">
        <title>Genome assembly of Pristionchus species.</title>
        <authorList>
            <person name="Yoshida K."/>
            <person name="Sommer R.J."/>
        </authorList>
    </citation>
    <scope>NUCLEOTIDE SEQUENCE</scope>
    <source>
        <strain evidence="2">RS0144</strain>
    </source>
</reference>
<dbReference type="EMBL" id="BTSX01000004">
    <property type="protein sequence ID" value="GMS94986.1"/>
    <property type="molecule type" value="Genomic_DNA"/>
</dbReference>
<keyword evidence="1" id="KW-0812">Transmembrane</keyword>
<accession>A0AAV5TKV4</accession>
<dbReference type="SUPFAM" id="SSF81321">
    <property type="entry name" value="Family A G protein-coupled receptor-like"/>
    <property type="match status" value="1"/>
</dbReference>
<dbReference type="PANTHER" id="PTHR23360">
    <property type="entry name" value="G-PROTEIN COUPLED RECEPTORS FAMILY 1 PROFILE DOMAIN-CONTAINING PROTEIN-RELATED"/>
    <property type="match status" value="1"/>
</dbReference>
<dbReference type="PANTHER" id="PTHR23360:SF5">
    <property type="entry name" value="G-PROTEIN COUPLED RECEPTORS FAMILY 1 PROFILE DOMAIN-CONTAINING PROTEIN"/>
    <property type="match status" value="1"/>
</dbReference>
<comment type="caution">
    <text evidence="2">The sequence shown here is derived from an EMBL/GenBank/DDBJ whole genome shotgun (WGS) entry which is preliminary data.</text>
</comment>
<keyword evidence="1" id="KW-0472">Membrane</keyword>
<evidence type="ECO:0000313" key="2">
    <source>
        <dbReference type="EMBL" id="GMS94986.1"/>
    </source>
</evidence>
<dbReference type="AlphaFoldDB" id="A0AAV5TKV4"/>
<name>A0AAV5TKV4_9BILA</name>
<sequence length="92" mass="10143">FIALDESSWRIVRLVYAILASVAVIGISLNSILLLTTIKTKKLGSTSNSLIGICALFDVCHQVGYLIQFPILFSDFYIHIYMCSAMQVSLIG</sequence>
<evidence type="ECO:0008006" key="4">
    <source>
        <dbReference type="Google" id="ProtNLM"/>
    </source>
</evidence>
<keyword evidence="3" id="KW-1185">Reference proteome</keyword>
<keyword evidence="1" id="KW-1133">Transmembrane helix</keyword>